<evidence type="ECO:0000313" key="2">
    <source>
        <dbReference type="Proteomes" id="UP000734854"/>
    </source>
</evidence>
<dbReference type="Proteomes" id="UP000734854">
    <property type="component" value="Unassembled WGS sequence"/>
</dbReference>
<gene>
    <name evidence="1" type="ORF">ZIOFF_002553</name>
</gene>
<comment type="caution">
    <text evidence="1">The sequence shown here is derived from an EMBL/GenBank/DDBJ whole genome shotgun (WGS) entry which is preliminary data.</text>
</comment>
<name>A0A8J5I723_ZINOF</name>
<dbReference type="AlphaFoldDB" id="A0A8J5I723"/>
<proteinExistence type="predicted"/>
<reference evidence="1 2" key="1">
    <citation type="submission" date="2020-08" db="EMBL/GenBank/DDBJ databases">
        <title>Plant Genome Project.</title>
        <authorList>
            <person name="Zhang R.-G."/>
        </authorList>
    </citation>
    <scope>NUCLEOTIDE SEQUENCE [LARGE SCALE GENOMIC DNA]</scope>
    <source>
        <tissue evidence="1">Rhizome</tissue>
    </source>
</reference>
<evidence type="ECO:0000313" key="1">
    <source>
        <dbReference type="EMBL" id="KAG6537459.1"/>
    </source>
</evidence>
<protein>
    <submittedName>
        <fullName evidence="1">Uncharacterized protein</fullName>
    </submittedName>
</protein>
<organism evidence="1 2">
    <name type="scientific">Zingiber officinale</name>
    <name type="common">Ginger</name>
    <name type="synonym">Amomum zingiber</name>
    <dbReference type="NCBI Taxonomy" id="94328"/>
    <lineage>
        <taxon>Eukaryota</taxon>
        <taxon>Viridiplantae</taxon>
        <taxon>Streptophyta</taxon>
        <taxon>Embryophyta</taxon>
        <taxon>Tracheophyta</taxon>
        <taxon>Spermatophyta</taxon>
        <taxon>Magnoliopsida</taxon>
        <taxon>Liliopsida</taxon>
        <taxon>Zingiberales</taxon>
        <taxon>Zingiberaceae</taxon>
        <taxon>Zingiber</taxon>
    </lineage>
</organism>
<keyword evidence="2" id="KW-1185">Reference proteome</keyword>
<sequence length="461" mass="53024">MSIRVFVKLHLSRILLESLPTRSTSTHNTRFFSESSARHGAILSESSSASHFSRQISIASLLLRYGFPQSQLHEFFRKHRFLMNSSPSDVEKCIGILLSYGLNQNSLVSIISSCPQTLELGFLSKWKVGFSELECQNLAPSVVQRTLEQSAKLKTEPSDLHYAVQLMKSLNLSGKTIFKVLEEFPLATIKHSGDIRRTMDMLKSVGFNSEDIDRICHLFPGLLACNVNGRLRLLFGELQDLNFRLDEVKQAFRNHPKLLLSMEHGELTRYLDLLNSLKCRVPIKKMILSNGRLAACINVKLRVDFLCQYGLIRREAFKILFVEPRVLIYDLEDVEKKIDFLISKLDLCIKHLVEFPDYLGVNFDKQIIPRFNVVEHLISRGGLGFNVGLKHLVRLSRHKFYNFFVKPYPECEKIFGGLVREAVREAKPRHPVDMWKLLKPQKFTDTEEDVKNMKLLMKSLV</sequence>
<dbReference type="SMART" id="SM00733">
    <property type="entry name" value="Mterf"/>
    <property type="match status" value="5"/>
</dbReference>
<dbReference type="GO" id="GO:0003676">
    <property type="term" value="F:nucleic acid binding"/>
    <property type="evidence" value="ECO:0007669"/>
    <property type="project" value="InterPro"/>
</dbReference>
<dbReference type="PANTHER" id="PTHR13068:SF23">
    <property type="entry name" value="TRANSCRIPTION TERMINATION FACTOR MTERF15, MITOCHONDRIAL"/>
    <property type="match status" value="1"/>
</dbReference>
<dbReference type="InterPro" id="IPR003690">
    <property type="entry name" value="MTERF"/>
</dbReference>
<dbReference type="Pfam" id="PF02536">
    <property type="entry name" value="mTERF"/>
    <property type="match status" value="1"/>
</dbReference>
<accession>A0A8J5I723</accession>
<dbReference type="OrthoDB" id="637682at2759"/>
<dbReference type="EMBL" id="JACMSC010000001">
    <property type="protein sequence ID" value="KAG6537459.1"/>
    <property type="molecule type" value="Genomic_DNA"/>
</dbReference>
<dbReference type="PANTHER" id="PTHR13068">
    <property type="entry name" value="CGI-12 PROTEIN-RELATED"/>
    <property type="match status" value="1"/>
</dbReference>